<sequence>MLLAPGMAFFCPGTSPTPATPASAEVTGTLPVDAASTHATIVEEKRLARPRPSAKATPGGQQPPFAETLSAPTKSTASRAHRAATESNSASPCNAHEHSPREKGKQKAFVSSSTVGVVSPHPCFH</sequence>
<evidence type="ECO:0000313" key="7">
    <source>
        <dbReference type="Proteomes" id="UP000435112"/>
    </source>
</evidence>
<gene>
    <name evidence="2" type="ORF">PR001_g14130</name>
    <name evidence="3" type="ORF">PR002_g6915</name>
    <name evidence="4" type="ORF">PR003_g7093</name>
</gene>
<reference evidence="5 7" key="1">
    <citation type="submission" date="2018-09" db="EMBL/GenBank/DDBJ databases">
        <title>Genomic investigation of the strawberry pathogen Phytophthora fragariae indicates pathogenicity is determined by transcriptional variation in three key races.</title>
        <authorList>
            <person name="Adams T.M."/>
            <person name="Armitage A.D."/>
            <person name="Sobczyk M.K."/>
            <person name="Bates H.J."/>
            <person name="Dunwell J.M."/>
            <person name="Nellist C.F."/>
            <person name="Harrison R.J."/>
        </authorList>
    </citation>
    <scope>NUCLEOTIDE SEQUENCE [LARGE SCALE GENOMIC DNA]</scope>
    <source>
        <strain evidence="2 5">SCRP249</strain>
        <strain evidence="3 7">SCRP324</strain>
        <strain evidence="4 6">SCRP333</strain>
    </source>
</reference>
<evidence type="ECO:0000313" key="3">
    <source>
        <dbReference type="EMBL" id="KAE9036747.1"/>
    </source>
</evidence>
<evidence type="ECO:0000313" key="2">
    <source>
        <dbReference type="EMBL" id="KAE9018464.1"/>
    </source>
</evidence>
<dbReference type="Proteomes" id="UP000434957">
    <property type="component" value="Unassembled WGS sequence"/>
</dbReference>
<name>A0A6A3LQG2_9STRA</name>
<feature type="region of interest" description="Disordered" evidence="1">
    <location>
        <begin position="41"/>
        <end position="125"/>
    </location>
</feature>
<organism evidence="2 5">
    <name type="scientific">Phytophthora rubi</name>
    <dbReference type="NCBI Taxonomy" id="129364"/>
    <lineage>
        <taxon>Eukaryota</taxon>
        <taxon>Sar</taxon>
        <taxon>Stramenopiles</taxon>
        <taxon>Oomycota</taxon>
        <taxon>Peronosporomycetes</taxon>
        <taxon>Peronosporales</taxon>
        <taxon>Peronosporaceae</taxon>
        <taxon>Phytophthora</taxon>
    </lineage>
</organism>
<evidence type="ECO:0000256" key="1">
    <source>
        <dbReference type="SAM" id="MobiDB-lite"/>
    </source>
</evidence>
<accession>A0A6A3LQG2</accession>
<dbReference type="EMBL" id="QXFT01000327">
    <property type="protein sequence ID" value="KAE9347117.1"/>
    <property type="molecule type" value="Genomic_DNA"/>
</dbReference>
<comment type="caution">
    <text evidence="2">The sequence shown here is derived from an EMBL/GenBank/DDBJ whole genome shotgun (WGS) entry which is preliminary data.</text>
</comment>
<evidence type="ECO:0000313" key="5">
    <source>
        <dbReference type="Proteomes" id="UP000429607"/>
    </source>
</evidence>
<dbReference type="Proteomes" id="UP000435112">
    <property type="component" value="Unassembled WGS sequence"/>
</dbReference>
<dbReference type="EMBL" id="QXFU01000320">
    <property type="protein sequence ID" value="KAE9036747.1"/>
    <property type="molecule type" value="Genomic_DNA"/>
</dbReference>
<dbReference type="AlphaFoldDB" id="A0A6A3LQG2"/>
<evidence type="ECO:0000313" key="4">
    <source>
        <dbReference type="EMBL" id="KAE9347117.1"/>
    </source>
</evidence>
<feature type="compositionally biased region" description="Basic and acidic residues" evidence="1">
    <location>
        <begin position="95"/>
        <end position="105"/>
    </location>
</feature>
<proteinExistence type="predicted"/>
<dbReference type="OrthoDB" id="10291429at2759"/>
<protein>
    <submittedName>
        <fullName evidence="2">Uncharacterized protein</fullName>
    </submittedName>
</protein>
<dbReference type="EMBL" id="QXFV01001000">
    <property type="protein sequence ID" value="KAE9018464.1"/>
    <property type="molecule type" value="Genomic_DNA"/>
</dbReference>
<dbReference type="Proteomes" id="UP000429607">
    <property type="component" value="Unassembled WGS sequence"/>
</dbReference>
<evidence type="ECO:0000313" key="6">
    <source>
        <dbReference type="Proteomes" id="UP000434957"/>
    </source>
</evidence>
<keyword evidence="6" id="KW-1185">Reference proteome</keyword>